<evidence type="ECO:0000313" key="3">
    <source>
        <dbReference type="Proteomes" id="UP000599074"/>
    </source>
</evidence>
<feature type="transmembrane region" description="Helical" evidence="1">
    <location>
        <begin position="71"/>
        <end position="91"/>
    </location>
</feature>
<accession>A0A8J3TB26</accession>
<feature type="transmembrane region" description="Helical" evidence="1">
    <location>
        <begin position="36"/>
        <end position="59"/>
    </location>
</feature>
<name>A0A8J3TB26_9ACTN</name>
<gene>
    <name evidence="2" type="ORF">Pme01_28600</name>
</gene>
<dbReference type="AlphaFoldDB" id="A0A8J3TB26"/>
<feature type="transmembrane region" description="Helical" evidence="1">
    <location>
        <begin position="12"/>
        <end position="30"/>
    </location>
</feature>
<keyword evidence="1" id="KW-1133">Transmembrane helix</keyword>
<evidence type="ECO:0000256" key="1">
    <source>
        <dbReference type="SAM" id="Phobius"/>
    </source>
</evidence>
<dbReference type="Proteomes" id="UP000599074">
    <property type="component" value="Unassembled WGS sequence"/>
</dbReference>
<feature type="transmembrane region" description="Helical" evidence="1">
    <location>
        <begin position="103"/>
        <end position="122"/>
    </location>
</feature>
<protein>
    <submittedName>
        <fullName evidence="2">Uncharacterized protein</fullName>
    </submittedName>
</protein>
<comment type="caution">
    <text evidence="2">The sequence shown here is derived from an EMBL/GenBank/DDBJ whole genome shotgun (WGS) entry which is preliminary data.</text>
</comment>
<evidence type="ECO:0000313" key="2">
    <source>
        <dbReference type="EMBL" id="GII23263.1"/>
    </source>
</evidence>
<sequence length="128" mass="12682">MIDRRIARALQIAVLLCADATIVAILLVQAQGKEQAFGLLCAGALAGVVISTLALAAVLTRSRSLGGTAPLLAGLRLISVPVAAGVIAVWAGADAIVGPVETFAVALAVLDAIAGLAAGVAANRYTRG</sequence>
<proteinExistence type="predicted"/>
<dbReference type="RefSeq" id="WP_168116744.1">
    <property type="nucleotide sequence ID" value="NZ_BOON01000027.1"/>
</dbReference>
<keyword evidence="3" id="KW-1185">Reference proteome</keyword>
<keyword evidence="1" id="KW-0472">Membrane</keyword>
<dbReference type="EMBL" id="BOON01000027">
    <property type="protein sequence ID" value="GII23263.1"/>
    <property type="molecule type" value="Genomic_DNA"/>
</dbReference>
<reference evidence="2" key="1">
    <citation type="submission" date="2021-01" db="EMBL/GenBank/DDBJ databases">
        <title>Whole genome shotgun sequence of Planosporangium mesophilum NBRC 109066.</title>
        <authorList>
            <person name="Komaki H."/>
            <person name="Tamura T."/>
        </authorList>
    </citation>
    <scope>NUCLEOTIDE SEQUENCE</scope>
    <source>
        <strain evidence="2">NBRC 109066</strain>
    </source>
</reference>
<keyword evidence="1" id="KW-0812">Transmembrane</keyword>
<organism evidence="2 3">
    <name type="scientific">Planosporangium mesophilum</name>
    <dbReference type="NCBI Taxonomy" id="689768"/>
    <lineage>
        <taxon>Bacteria</taxon>
        <taxon>Bacillati</taxon>
        <taxon>Actinomycetota</taxon>
        <taxon>Actinomycetes</taxon>
        <taxon>Micromonosporales</taxon>
        <taxon>Micromonosporaceae</taxon>
        <taxon>Planosporangium</taxon>
    </lineage>
</organism>